<accession>A0A223CY79</accession>
<organism evidence="1 2">
    <name type="scientific">Tumebacillus algifaecis</name>
    <dbReference type="NCBI Taxonomy" id="1214604"/>
    <lineage>
        <taxon>Bacteria</taxon>
        <taxon>Bacillati</taxon>
        <taxon>Bacillota</taxon>
        <taxon>Bacilli</taxon>
        <taxon>Bacillales</taxon>
        <taxon>Alicyclobacillaceae</taxon>
        <taxon>Tumebacillus</taxon>
    </lineage>
</organism>
<evidence type="ECO:0000313" key="2">
    <source>
        <dbReference type="Proteomes" id="UP000214688"/>
    </source>
</evidence>
<proteinExistence type="predicted"/>
<dbReference type="OrthoDB" id="2382216at2"/>
<protein>
    <submittedName>
        <fullName evidence="1">Uncharacterized protein</fullName>
    </submittedName>
</protein>
<keyword evidence="2" id="KW-1185">Reference proteome</keyword>
<dbReference type="RefSeq" id="WP_094235602.1">
    <property type="nucleotide sequence ID" value="NZ_CP022657.1"/>
</dbReference>
<reference evidence="1 2" key="1">
    <citation type="journal article" date="2015" name="Int. J. Syst. Evol. Microbiol.">
        <title>Tumebacillus algifaecis sp. nov., isolated from decomposing algal scum.</title>
        <authorList>
            <person name="Wu Y.F."/>
            <person name="Zhang B."/>
            <person name="Xing P."/>
            <person name="Wu Q.L."/>
            <person name="Liu S.J."/>
        </authorList>
    </citation>
    <scope>NUCLEOTIDE SEQUENCE [LARGE SCALE GENOMIC DNA]</scope>
    <source>
        <strain evidence="1 2">THMBR28</strain>
    </source>
</reference>
<sequence length="99" mass="11416">MRNEIGFMEDNLEVIIGQQLHLEVPDQGVYDYEAVRVFVANETSYILCLRLSENREAYLLKADDLGDGWWNIIDIIDDGEWGTARHASDYTAITDVLHR</sequence>
<evidence type="ECO:0000313" key="1">
    <source>
        <dbReference type="EMBL" id="ASS74350.1"/>
    </source>
</evidence>
<dbReference type="AlphaFoldDB" id="A0A223CY79"/>
<gene>
    <name evidence="1" type="ORF">CIG75_04705</name>
</gene>
<dbReference type="Proteomes" id="UP000214688">
    <property type="component" value="Chromosome"/>
</dbReference>
<dbReference type="KEGG" id="tab:CIG75_04705"/>
<name>A0A223CY79_9BACL</name>
<dbReference type="EMBL" id="CP022657">
    <property type="protein sequence ID" value="ASS74350.1"/>
    <property type="molecule type" value="Genomic_DNA"/>
</dbReference>